<dbReference type="Gene3D" id="2.170.130.10">
    <property type="entry name" value="TonB-dependent receptor, plug domain"/>
    <property type="match status" value="1"/>
</dbReference>
<evidence type="ECO:0000259" key="7">
    <source>
        <dbReference type="Pfam" id="PF07715"/>
    </source>
</evidence>
<comment type="similarity">
    <text evidence="4">Belongs to the TonB-dependent receptor family.</text>
</comment>
<comment type="caution">
    <text evidence="8">The sequence shown here is derived from an EMBL/GenBank/DDBJ whole genome shotgun (WGS) entry which is preliminary data.</text>
</comment>
<evidence type="ECO:0000256" key="1">
    <source>
        <dbReference type="ARBA" id="ARBA00004442"/>
    </source>
</evidence>
<gene>
    <name evidence="8" type="ORF">DJ018_16805</name>
</gene>
<feature type="domain" description="TonB-dependent receptor plug" evidence="7">
    <location>
        <begin position="63"/>
        <end position="163"/>
    </location>
</feature>
<keyword evidence="8" id="KW-0675">Receptor</keyword>
<keyword evidence="4" id="KW-0798">TonB box</keyword>
<evidence type="ECO:0000256" key="2">
    <source>
        <dbReference type="ARBA" id="ARBA00023136"/>
    </source>
</evidence>
<dbReference type="InterPro" id="IPR000531">
    <property type="entry name" value="Beta-barrel_TonB"/>
</dbReference>
<dbReference type="AlphaFoldDB" id="A0A328A8D3"/>
<dbReference type="EMBL" id="QFYR01000005">
    <property type="protein sequence ID" value="RAK50832.1"/>
    <property type="molecule type" value="Genomic_DNA"/>
</dbReference>
<keyword evidence="3" id="KW-0998">Cell outer membrane</keyword>
<comment type="subcellular location">
    <subcellularLocation>
        <location evidence="1 4">Cell outer membrane</location>
    </subcellularLocation>
</comment>
<dbReference type="PANTHER" id="PTHR40980">
    <property type="entry name" value="PLUG DOMAIN-CONTAINING PROTEIN"/>
    <property type="match status" value="1"/>
</dbReference>
<evidence type="ECO:0000313" key="9">
    <source>
        <dbReference type="Proteomes" id="UP000249725"/>
    </source>
</evidence>
<proteinExistence type="inferred from homology"/>
<dbReference type="GO" id="GO:0009279">
    <property type="term" value="C:cell outer membrane"/>
    <property type="evidence" value="ECO:0007669"/>
    <property type="project" value="UniProtKB-SubCell"/>
</dbReference>
<evidence type="ECO:0000256" key="4">
    <source>
        <dbReference type="RuleBase" id="RU003357"/>
    </source>
</evidence>
<keyword evidence="2 4" id="KW-0472">Membrane</keyword>
<dbReference type="NCBIfam" id="TIGR01782">
    <property type="entry name" value="TonB-Xanth-Caul"/>
    <property type="match status" value="1"/>
</dbReference>
<evidence type="ECO:0000313" key="8">
    <source>
        <dbReference type="EMBL" id="RAK50832.1"/>
    </source>
</evidence>
<reference evidence="9" key="1">
    <citation type="submission" date="2018-05" db="EMBL/GenBank/DDBJ databases">
        <authorList>
            <person name="Li X."/>
        </authorList>
    </citation>
    <scope>NUCLEOTIDE SEQUENCE [LARGE SCALE GENOMIC DNA]</scope>
    <source>
        <strain evidence="9">YIM 73061</strain>
    </source>
</reference>
<feature type="signal peptide" evidence="5">
    <location>
        <begin position="1"/>
        <end position="28"/>
    </location>
</feature>
<dbReference type="InterPro" id="IPR012910">
    <property type="entry name" value="Plug_dom"/>
</dbReference>
<protein>
    <submittedName>
        <fullName evidence="8">TonB-dependent receptor</fullName>
    </submittedName>
</protein>
<organism evidence="8 9">
    <name type="scientific">Phenylobacterium deserti</name>
    <dbReference type="NCBI Taxonomy" id="1914756"/>
    <lineage>
        <taxon>Bacteria</taxon>
        <taxon>Pseudomonadati</taxon>
        <taxon>Pseudomonadota</taxon>
        <taxon>Alphaproteobacteria</taxon>
        <taxon>Caulobacterales</taxon>
        <taxon>Caulobacteraceae</taxon>
        <taxon>Phenylobacterium</taxon>
    </lineage>
</organism>
<feature type="chain" id="PRO_5016349305" evidence="5">
    <location>
        <begin position="29"/>
        <end position="1028"/>
    </location>
</feature>
<dbReference type="Pfam" id="PF07715">
    <property type="entry name" value="Plug"/>
    <property type="match status" value="1"/>
</dbReference>
<dbReference type="Pfam" id="PF00593">
    <property type="entry name" value="TonB_dep_Rec_b-barrel"/>
    <property type="match status" value="1"/>
</dbReference>
<name>A0A328A8D3_9CAUL</name>
<dbReference type="OrthoDB" id="5476657at2"/>
<keyword evidence="9" id="KW-1185">Reference proteome</keyword>
<dbReference type="InterPro" id="IPR010104">
    <property type="entry name" value="TonB_rcpt_bac"/>
</dbReference>
<evidence type="ECO:0000256" key="3">
    <source>
        <dbReference type="ARBA" id="ARBA00023237"/>
    </source>
</evidence>
<evidence type="ECO:0000259" key="6">
    <source>
        <dbReference type="Pfam" id="PF00593"/>
    </source>
</evidence>
<accession>A0A328A8D3</accession>
<evidence type="ECO:0000256" key="5">
    <source>
        <dbReference type="SAM" id="SignalP"/>
    </source>
</evidence>
<keyword evidence="5" id="KW-0732">Signal</keyword>
<sequence>MSNFTRKRAFTRNLALALVAGASPLVLASPVLAQDVAAQDGTEIGEVVVTGVRASQMASVDVKRSQTAVVDAISSEDIGKLPDVTIADSLQRVTGIQIKRDAGEGTTVNIRGLSQVITLLNGEQYLSAGNLGQAQPNLADVPSQLMNSVLVFKSTDPRNALSGISGTIDLRTRRPSSMPMGFTASGAAEYQRGEQTKENDYLLNGLVSWRNDRVGVLVSAAGSSANLGNNYSGIAAGGMGGLSGNNDWGGSAPNNFISPHGYESFNRVVQRDRIGVNAAVEFDLGEGFTLLAEGFYAKLDEYNRAVGLNISNRWSGDAFGQWVQPTQSTNTGLSSNGRPWLAVDEYAVDAWWVNSFSVNRTNKSESKNYNLQLNYDNGGALTFEARAIRASAERLSMNGQVQGDLSNWRYGPGRFTLFRDPNDRTRGTFYPANIASQFPASRYTNNIVGSNGGRFVDPNPLGYGENPQLTYNIAGGSPVWSGFDRPISGGLGAGKTLRDYMANLDSYAVGAFSSEGNNEAKSDLSVMRVDVHYQFQDAPLFGLITKVDGGVRRSDRSVNVEQFHLFSNFYGGNGASDPAGCSAQWKAIDVVMNQNQCQAGEMVPDPVTGQMVFQGYTVNAPTRLDKYNNPIFFENFGGITSGLPGVWAADPRDFDDAEAFMNRVFGETTRGIVPGQTFDVDLNESSAYGAATFEWGGLVGDLGLKVIQTEMTVKQNLTGEVRNYGDTNADAGDVVTRRKYTDWLPSLNLVYNYGDNWKFRFAFSRTMQPLDLMNYGGGLSIFTADDPGLGIRIVTGASSAGNPELDPWRSNNYDAAVEYYFGRASMVNVSVFRLDIESFVTSGQTTGRFPDQDGVIRRDVPVSLNVQGEGGTVDGVEIGAKIALSDLIETPFLRNFGVDTNYTFSPSEEERTDLAGDKLPFVDNSKHQYNLIGWYQDDKWQVRVAYNYRTERLNGVMASGLPVFQDSTGYVDVNVSYSLNDNITLYANGSNVTGEIEDYFLRFTDDVHQYAWQNEFESRYTLGVRARW</sequence>
<dbReference type="InterPro" id="IPR037066">
    <property type="entry name" value="Plug_dom_sf"/>
</dbReference>
<dbReference type="Gene3D" id="2.40.170.20">
    <property type="entry name" value="TonB-dependent receptor, beta-barrel domain"/>
    <property type="match status" value="1"/>
</dbReference>
<dbReference type="Proteomes" id="UP000249725">
    <property type="component" value="Unassembled WGS sequence"/>
</dbReference>
<dbReference type="RefSeq" id="WP_111516144.1">
    <property type="nucleotide sequence ID" value="NZ_QFYR01000005.1"/>
</dbReference>
<dbReference type="PANTHER" id="PTHR40980:SF3">
    <property type="entry name" value="TONB-DEPENDENT RECEPTOR-LIKE BETA-BARREL DOMAIN-CONTAINING PROTEIN"/>
    <property type="match status" value="1"/>
</dbReference>
<dbReference type="SUPFAM" id="SSF56935">
    <property type="entry name" value="Porins"/>
    <property type="match status" value="1"/>
</dbReference>
<feature type="domain" description="TonB-dependent receptor-like beta-barrel" evidence="6">
    <location>
        <begin position="484"/>
        <end position="992"/>
    </location>
</feature>
<dbReference type="InterPro" id="IPR036942">
    <property type="entry name" value="Beta-barrel_TonB_sf"/>
</dbReference>